<dbReference type="PROSITE" id="PS50931">
    <property type="entry name" value="HTH_LYSR"/>
    <property type="match status" value="1"/>
</dbReference>
<dbReference type="InterPro" id="IPR000847">
    <property type="entry name" value="LysR_HTH_N"/>
</dbReference>
<evidence type="ECO:0000256" key="3">
    <source>
        <dbReference type="ARBA" id="ARBA00023125"/>
    </source>
</evidence>
<keyword evidence="2" id="KW-0805">Transcription regulation</keyword>
<dbReference type="GO" id="GO:0000976">
    <property type="term" value="F:transcription cis-regulatory region binding"/>
    <property type="evidence" value="ECO:0007669"/>
    <property type="project" value="TreeGrafter"/>
</dbReference>
<feature type="domain" description="HTH lysR-type" evidence="5">
    <location>
        <begin position="1"/>
        <end position="59"/>
    </location>
</feature>
<keyword evidence="4" id="KW-0804">Transcription</keyword>
<protein>
    <submittedName>
        <fullName evidence="6">DNA-binding transcriptional LysR family regulator</fullName>
    </submittedName>
</protein>
<dbReference type="PANTHER" id="PTHR30126">
    <property type="entry name" value="HTH-TYPE TRANSCRIPTIONAL REGULATOR"/>
    <property type="match status" value="1"/>
</dbReference>
<dbReference type="FunFam" id="1.10.10.10:FF:000001">
    <property type="entry name" value="LysR family transcriptional regulator"/>
    <property type="match status" value="1"/>
</dbReference>
<organism evidence="6 7">
    <name type="scientific">Pseudoteredinibacter isoporae</name>
    <dbReference type="NCBI Taxonomy" id="570281"/>
    <lineage>
        <taxon>Bacteria</taxon>
        <taxon>Pseudomonadati</taxon>
        <taxon>Pseudomonadota</taxon>
        <taxon>Gammaproteobacteria</taxon>
        <taxon>Cellvibrionales</taxon>
        <taxon>Cellvibrionaceae</taxon>
        <taxon>Pseudoteredinibacter</taxon>
    </lineage>
</organism>
<dbReference type="RefSeq" id="WP_166845773.1">
    <property type="nucleotide sequence ID" value="NZ_JAAONY010000002.1"/>
</dbReference>
<accession>A0A7X0JUG3</accession>
<dbReference type="CDD" id="cd05466">
    <property type="entry name" value="PBP2_LTTR_substrate"/>
    <property type="match status" value="1"/>
</dbReference>
<comment type="caution">
    <text evidence="6">The sequence shown here is derived from an EMBL/GenBank/DDBJ whole genome shotgun (WGS) entry which is preliminary data.</text>
</comment>
<sequence length="292" mass="32193">MYNPEQLRMFIEAADLGSFSACARKLGKAQSAVSQGIANLEIDLGTSLFDRSTRKPTLTPEGKRLLAYARVVLQQMEELNTAARAIGKQEETSISLAIEHALQKTALSQILFEFQRRFPATGIELIAAASPEIIPMVESGRVDLGLMFSDMSFKREVDLTFIGNLQLIAVCSSSHALSTLETVELSHVASHPQMVIRGANNQGLDHDAAISSMSWSSNSVHCLIELIIQGIGWAYLPTHLVEEHITEGRLHKLPMRLDDKPWAPPVDMAMQKNQAMGPALTWLAGNLKRMFE</sequence>
<dbReference type="Gene3D" id="1.10.10.10">
    <property type="entry name" value="Winged helix-like DNA-binding domain superfamily/Winged helix DNA-binding domain"/>
    <property type="match status" value="1"/>
</dbReference>
<dbReference type="PRINTS" id="PR00039">
    <property type="entry name" value="HTHLYSR"/>
</dbReference>
<evidence type="ECO:0000256" key="4">
    <source>
        <dbReference type="ARBA" id="ARBA00023163"/>
    </source>
</evidence>
<dbReference type="GO" id="GO:0003700">
    <property type="term" value="F:DNA-binding transcription factor activity"/>
    <property type="evidence" value="ECO:0007669"/>
    <property type="project" value="InterPro"/>
</dbReference>
<evidence type="ECO:0000256" key="2">
    <source>
        <dbReference type="ARBA" id="ARBA00023015"/>
    </source>
</evidence>
<dbReference type="SUPFAM" id="SSF46785">
    <property type="entry name" value="Winged helix' DNA-binding domain"/>
    <property type="match status" value="1"/>
</dbReference>
<evidence type="ECO:0000313" key="6">
    <source>
        <dbReference type="EMBL" id="MBB6522500.1"/>
    </source>
</evidence>
<dbReference type="InterPro" id="IPR005119">
    <property type="entry name" value="LysR_subst-bd"/>
</dbReference>
<comment type="similarity">
    <text evidence="1">Belongs to the LysR transcriptional regulatory family.</text>
</comment>
<dbReference type="InterPro" id="IPR036388">
    <property type="entry name" value="WH-like_DNA-bd_sf"/>
</dbReference>
<dbReference type="PANTHER" id="PTHR30126:SF91">
    <property type="entry name" value="LYSR FAMILY TRANSCRIPTIONAL REGULATOR"/>
    <property type="match status" value="1"/>
</dbReference>
<dbReference type="Proteomes" id="UP000528457">
    <property type="component" value="Unassembled WGS sequence"/>
</dbReference>
<dbReference type="InterPro" id="IPR036390">
    <property type="entry name" value="WH_DNA-bd_sf"/>
</dbReference>
<dbReference type="InParanoid" id="A0A7X0JUG3"/>
<dbReference type="EMBL" id="JACHHT010000002">
    <property type="protein sequence ID" value="MBB6522500.1"/>
    <property type="molecule type" value="Genomic_DNA"/>
</dbReference>
<evidence type="ECO:0000259" key="5">
    <source>
        <dbReference type="PROSITE" id="PS50931"/>
    </source>
</evidence>
<name>A0A7X0JUG3_9GAMM</name>
<dbReference type="Gene3D" id="3.40.190.290">
    <property type="match status" value="1"/>
</dbReference>
<gene>
    <name evidence="6" type="ORF">HNR48_002785</name>
</gene>
<evidence type="ECO:0000313" key="7">
    <source>
        <dbReference type="Proteomes" id="UP000528457"/>
    </source>
</evidence>
<keyword evidence="7" id="KW-1185">Reference proteome</keyword>
<dbReference type="Pfam" id="PF00126">
    <property type="entry name" value="HTH_1"/>
    <property type="match status" value="1"/>
</dbReference>
<dbReference type="SUPFAM" id="SSF53850">
    <property type="entry name" value="Periplasmic binding protein-like II"/>
    <property type="match status" value="1"/>
</dbReference>
<reference evidence="6 7" key="1">
    <citation type="submission" date="2020-08" db="EMBL/GenBank/DDBJ databases">
        <title>Genomic Encyclopedia of Type Strains, Phase IV (KMG-IV): sequencing the most valuable type-strain genomes for metagenomic binning, comparative biology and taxonomic classification.</title>
        <authorList>
            <person name="Goeker M."/>
        </authorList>
    </citation>
    <scope>NUCLEOTIDE SEQUENCE [LARGE SCALE GENOMIC DNA]</scope>
    <source>
        <strain evidence="6 7">DSM 22368</strain>
    </source>
</reference>
<keyword evidence="3 6" id="KW-0238">DNA-binding</keyword>
<evidence type="ECO:0000256" key="1">
    <source>
        <dbReference type="ARBA" id="ARBA00009437"/>
    </source>
</evidence>
<dbReference type="Pfam" id="PF03466">
    <property type="entry name" value="LysR_substrate"/>
    <property type="match status" value="1"/>
</dbReference>
<proteinExistence type="inferred from homology"/>
<dbReference type="AlphaFoldDB" id="A0A7X0JUG3"/>